<accession>A0A0R3S591</accession>
<dbReference type="STRING" id="1147741.A0A0R3S591"/>
<dbReference type="SUPFAM" id="SSF81995">
    <property type="entry name" value="beta-sandwich domain of Sec23/24"/>
    <property type="match status" value="1"/>
</dbReference>
<reference evidence="3" key="1">
    <citation type="submission" date="2017-02" db="UniProtKB">
        <authorList>
            <consortium name="WormBaseParasite"/>
        </authorList>
    </citation>
    <scope>IDENTIFICATION</scope>
</reference>
<name>A0A0R3S591_9BILA</name>
<proteinExistence type="predicted"/>
<sequence length="610" mass="70450">MGAAKRQITIGQYFFPRTTYFSDNAWNTNAHLLTDPFYDEIIFLPQPQQQQLQLQQQRQQQPQQQPQPQQQQRGQPHERQNMGKQGEAQLYPIPSRIFYKNRFKSFRDIRPTQRSLFYDKKTGQYTVQNDINGTHIIIPHDEAITDVHIRMSVNSTDDIHATVVNKPISMLTQDKQYRYGGYVGRVTIDLSDTDSSKITNAESIQTPKKLQNNNKFSNFFIHDENEFHSDRSHERFFRSNTEIFNQILKVRKDIDGLRREIRKVKNFVQRLNFNFSKYNTNANEQLDRTTSTDNSKDANFRSRQFGNNISSKRNMFDVPKKPVYIAFPRTTNNINSVLMSRLQANAAAPLLKNEHLRRDGNEAIGKVINSTKFSVKIPFELDHEIVTNVERIIESNCNGHVLSSVKNGKSKNENLLRANESNSTLMSINEGCNKTGKILQKSETEEEGERKNGSLLIKEAKFKSQFQQTNAKFQLLVTVRSPNNEKVLPNIAVTEAYQPFSIKRYIARSKINFDREINQLFNFNTSKPLPLKTRPMLLTTTSARTLPMVTQAPADLLSTTTKSLSFEFDTMPPLIALKPNFFGSNFDGIFVPWFNDPQLTLWPEGLFRRG</sequence>
<evidence type="ECO:0000256" key="1">
    <source>
        <dbReference type="SAM" id="MobiDB-lite"/>
    </source>
</evidence>
<dbReference type="Proteomes" id="UP000050640">
    <property type="component" value="Unplaced"/>
</dbReference>
<evidence type="ECO:0000313" key="3">
    <source>
        <dbReference type="WBParaSite" id="EEL_0000996001-mRNA-1"/>
    </source>
</evidence>
<protein>
    <submittedName>
        <fullName evidence="3">MSP domain-containing protein</fullName>
    </submittedName>
</protein>
<keyword evidence="2" id="KW-1185">Reference proteome</keyword>
<evidence type="ECO:0000313" key="2">
    <source>
        <dbReference type="Proteomes" id="UP000050640"/>
    </source>
</evidence>
<organism evidence="2 3">
    <name type="scientific">Elaeophora elaphi</name>
    <dbReference type="NCBI Taxonomy" id="1147741"/>
    <lineage>
        <taxon>Eukaryota</taxon>
        <taxon>Metazoa</taxon>
        <taxon>Ecdysozoa</taxon>
        <taxon>Nematoda</taxon>
        <taxon>Chromadorea</taxon>
        <taxon>Rhabditida</taxon>
        <taxon>Spirurina</taxon>
        <taxon>Spiruromorpha</taxon>
        <taxon>Filarioidea</taxon>
        <taxon>Onchocercidae</taxon>
        <taxon>Elaeophora</taxon>
    </lineage>
</organism>
<feature type="compositionally biased region" description="Low complexity" evidence="1">
    <location>
        <begin position="52"/>
        <end position="74"/>
    </location>
</feature>
<feature type="region of interest" description="Disordered" evidence="1">
    <location>
        <begin position="52"/>
        <end position="87"/>
    </location>
</feature>
<dbReference type="AlphaFoldDB" id="A0A0R3S591"/>
<dbReference type="WBParaSite" id="EEL_0000996001-mRNA-1">
    <property type="protein sequence ID" value="EEL_0000996001-mRNA-1"/>
    <property type="gene ID" value="EEL_0000996001"/>
</dbReference>